<comment type="caution">
    <text evidence="2">The sequence shown here is derived from an EMBL/GenBank/DDBJ whole genome shotgun (WGS) entry which is preliminary data.</text>
</comment>
<dbReference type="PANTHER" id="PTHR11012">
    <property type="entry name" value="PROTEIN KINASE-LIKE DOMAIN-CONTAINING"/>
    <property type="match status" value="1"/>
</dbReference>
<dbReference type="PANTHER" id="PTHR11012:SF30">
    <property type="entry name" value="PROTEIN KINASE-LIKE DOMAIN-CONTAINING"/>
    <property type="match status" value="1"/>
</dbReference>
<dbReference type="Proteomes" id="UP000235005">
    <property type="component" value="Unassembled WGS sequence"/>
</dbReference>
<evidence type="ECO:0000313" key="3">
    <source>
        <dbReference type="Proteomes" id="UP000235005"/>
    </source>
</evidence>
<dbReference type="EMBL" id="PKUS01000002">
    <property type="protein sequence ID" value="PLW70180.1"/>
    <property type="molecule type" value="Genomic_DNA"/>
</dbReference>
<organism evidence="2 3">
    <name type="scientific">Pseudohalioglobus lutimaris</name>
    <dbReference type="NCBI Taxonomy" id="1737061"/>
    <lineage>
        <taxon>Bacteria</taxon>
        <taxon>Pseudomonadati</taxon>
        <taxon>Pseudomonadota</taxon>
        <taxon>Gammaproteobacteria</taxon>
        <taxon>Cellvibrionales</taxon>
        <taxon>Halieaceae</taxon>
        <taxon>Pseudohalioglobus</taxon>
    </lineage>
</organism>
<dbReference type="AlphaFoldDB" id="A0A2N5X6T4"/>
<accession>A0A2N5X6T4</accession>
<dbReference type="InterPro" id="IPR015897">
    <property type="entry name" value="CHK_kinase-like"/>
</dbReference>
<sequence length="356" mass="39289">MVDIVSRPDEVTPEWMTRALKDSGYLGDGAVSGFEHSIIGTGKMGDNARFVLQYEGERGSAPASLIIKFPAEDETARMMAGAQGAYYTEVMFYRHLAARTAMRTPAIYANEISDDRQLFTTAMEDMAPAEPGSQLVGESLAHTRVAMAEAAKLAAAFYGDDTLKERDHIMFHARDGGEFGQALLQQYWPGFLERFGHGIGSECVAFGARYVEHHSIFATRSAAPKTLAHGDFRSENILFDGGTACTVDWQTTSYASPLTDLAYFMGGSVDIDDRRNWEQDLVREYSELLASHDVALGFDDCWQQYREQAMHGLMITILGASFSAPAERSDAMFLTMIQRHLQHCVDVDAGVFLSPA</sequence>
<evidence type="ECO:0000313" key="2">
    <source>
        <dbReference type="EMBL" id="PLW70180.1"/>
    </source>
</evidence>
<dbReference type="Gene3D" id="3.90.1200.10">
    <property type="match status" value="1"/>
</dbReference>
<evidence type="ECO:0000259" key="1">
    <source>
        <dbReference type="SMART" id="SM00587"/>
    </source>
</evidence>
<proteinExistence type="predicted"/>
<dbReference type="InterPro" id="IPR011009">
    <property type="entry name" value="Kinase-like_dom_sf"/>
</dbReference>
<gene>
    <name evidence="2" type="ORF">C0039_02940</name>
</gene>
<dbReference type="InterPro" id="IPR004119">
    <property type="entry name" value="EcKL"/>
</dbReference>
<dbReference type="OrthoDB" id="115252at2"/>
<dbReference type="Pfam" id="PF02958">
    <property type="entry name" value="EcKL"/>
    <property type="match status" value="1"/>
</dbReference>
<protein>
    <recommendedName>
        <fullName evidence="1">CHK kinase-like domain-containing protein</fullName>
    </recommendedName>
</protein>
<keyword evidence="3" id="KW-1185">Reference proteome</keyword>
<name>A0A2N5X6T4_9GAMM</name>
<feature type="domain" description="CHK kinase-like" evidence="1">
    <location>
        <begin position="121"/>
        <end position="295"/>
    </location>
</feature>
<dbReference type="SMART" id="SM00587">
    <property type="entry name" value="CHK"/>
    <property type="match status" value="1"/>
</dbReference>
<dbReference type="SUPFAM" id="SSF56112">
    <property type="entry name" value="Protein kinase-like (PK-like)"/>
    <property type="match status" value="1"/>
</dbReference>
<reference evidence="2 3" key="1">
    <citation type="submission" date="2018-01" db="EMBL/GenBank/DDBJ databases">
        <title>The draft genome sequence of Halioglobus lutimaris HF004.</title>
        <authorList>
            <person name="Du Z.-J."/>
            <person name="Shi M.-J."/>
        </authorList>
    </citation>
    <scope>NUCLEOTIDE SEQUENCE [LARGE SCALE GENOMIC DNA]</scope>
    <source>
        <strain evidence="2 3">HF004</strain>
    </source>
</reference>
<dbReference type="RefSeq" id="WP_101517188.1">
    <property type="nucleotide sequence ID" value="NZ_PKUS01000002.1"/>
</dbReference>